<evidence type="ECO:0000313" key="3">
    <source>
        <dbReference type="Proteomes" id="UP000314294"/>
    </source>
</evidence>
<sequence>MAVLQAAEGSAPALISSTANADGRPFAARIVEAEEAPRGGYLGRKRIMTSPSPVAAAPPAELSTKAPAPTMGESPTRLKGGGA</sequence>
<feature type="compositionally biased region" description="Low complexity" evidence="1">
    <location>
        <begin position="50"/>
        <end position="60"/>
    </location>
</feature>
<protein>
    <submittedName>
        <fullName evidence="2">Uncharacterized protein</fullName>
    </submittedName>
</protein>
<feature type="region of interest" description="Disordered" evidence="1">
    <location>
        <begin position="42"/>
        <end position="83"/>
    </location>
</feature>
<comment type="caution">
    <text evidence="2">The sequence shown here is derived from an EMBL/GenBank/DDBJ whole genome shotgun (WGS) entry which is preliminary data.</text>
</comment>
<dbReference type="EMBL" id="SRLO01000158">
    <property type="protein sequence ID" value="TNN70845.1"/>
    <property type="molecule type" value="Genomic_DNA"/>
</dbReference>
<name>A0A4Z2HZS8_9TELE</name>
<evidence type="ECO:0000256" key="1">
    <source>
        <dbReference type="SAM" id="MobiDB-lite"/>
    </source>
</evidence>
<gene>
    <name evidence="2" type="ORF">EYF80_018979</name>
</gene>
<organism evidence="2 3">
    <name type="scientific">Liparis tanakae</name>
    <name type="common">Tanaka's snailfish</name>
    <dbReference type="NCBI Taxonomy" id="230148"/>
    <lineage>
        <taxon>Eukaryota</taxon>
        <taxon>Metazoa</taxon>
        <taxon>Chordata</taxon>
        <taxon>Craniata</taxon>
        <taxon>Vertebrata</taxon>
        <taxon>Euteleostomi</taxon>
        <taxon>Actinopterygii</taxon>
        <taxon>Neopterygii</taxon>
        <taxon>Teleostei</taxon>
        <taxon>Neoteleostei</taxon>
        <taxon>Acanthomorphata</taxon>
        <taxon>Eupercaria</taxon>
        <taxon>Perciformes</taxon>
        <taxon>Cottioidei</taxon>
        <taxon>Cottales</taxon>
        <taxon>Liparidae</taxon>
        <taxon>Liparis</taxon>
    </lineage>
</organism>
<proteinExistence type="predicted"/>
<evidence type="ECO:0000313" key="2">
    <source>
        <dbReference type="EMBL" id="TNN70845.1"/>
    </source>
</evidence>
<reference evidence="2 3" key="1">
    <citation type="submission" date="2019-03" db="EMBL/GenBank/DDBJ databases">
        <title>First draft genome of Liparis tanakae, snailfish: a comprehensive survey of snailfish specific genes.</title>
        <authorList>
            <person name="Kim W."/>
            <person name="Song I."/>
            <person name="Jeong J.-H."/>
            <person name="Kim D."/>
            <person name="Kim S."/>
            <person name="Ryu S."/>
            <person name="Song J.Y."/>
            <person name="Lee S.K."/>
        </authorList>
    </citation>
    <scope>NUCLEOTIDE SEQUENCE [LARGE SCALE GENOMIC DNA]</scope>
    <source>
        <tissue evidence="2">Muscle</tissue>
    </source>
</reference>
<keyword evidence="3" id="KW-1185">Reference proteome</keyword>
<dbReference type="AlphaFoldDB" id="A0A4Z2HZS8"/>
<accession>A0A4Z2HZS8</accession>
<dbReference type="Proteomes" id="UP000314294">
    <property type="component" value="Unassembled WGS sequence"/>
</dbReference>